<gene>
    <name evidence="1" type="ORF">ILYODFUR_027141</name>
</gene>
<sequence>MPPSRKVSQVDTESVQPLLRSCSATQRVFKCILNPAKQIYLRAKISDLSMNNLTGMSSGALSNLYFLEEL</sequence>
<comment type="caution">
    <text evidence="1">The sequence shown here is derived from an EMBL/GenBank/DDBJ whole genome shotgun (WGS) entry which is preliminary data.</text>
</comment>
<evidence type="ECO:0000313" key="1">
    <source>
        <dbReference type="EMBL" id="MEQ2249212.1"/>
    </source>
</evidence>
<name>A0ABV0UVI8_9TELE</name>
<dbReference type="Proteomes" id="UP001482620">
    <property type="component" value="Unassembled WGS sequence"/>
</dbReference>
<evidence type="ECO:0000313" key="2">
    <source>
        <dbReference type="Proteomes" id="UP001482620"/>
    </source>
</evidence>
<protein>
    <submittedName>
        <fullName evidence="1">Uncharacterized protein</fullName>
    </submittedName>
</protein>
<keyword evidence="2" id="KW-1185">Reference proteome</keyword>
<accession>A0ABV0UVI8</accession>
<proteinExistence type="predicted"/>
<organism evidence="1 2">
    <name type="scientific">Ilyodon furcidens</name>
    <name type="common">goldbreast splitfin</name>
    <dbReference type="NCBI Taxonomy" id="33524"/>
    <lineage>
        <taxon>Eukaryota</taxon>
        <taxon>Metazoa</taxon>
        <taxon>Chordata</taxon>
        <taxon>Craniata</taxon>
        <taxon>Vertebrata</taxon>
        <taxon>Euteleostomi</taxon>
        <taxon>Actinopterygii</taxon>
        <taxon>Neopterygii</taxon>
        <taxon>Teleostei</taxon>
        <taxon>Neoteleostei</taxon>
        <taxon>Acanthomorphata</taxon>
        <taxon>Ovalentaria</taxon>
        <taxon>Atherinomorphae</taxon>
        <taxon>Cyprinodontiformes</taxon>
        <taxon>Goodeidae</taxon>
        <taxon>Ilyodon</taxon>
    </lineage>
</organism>
<reference evidence="1 2" key="1">
    <citation type="submission" date="2021-06" db="EMBL/GenBank/DDBJ databases">
        <authorList>
            <person name="Palmer J.M."/>
        </authorList>
    </citation>
    <scope>NUCLEOTIDE SEQUENCE [LARGE SCALE GENOMIC DNA]</scope>
    <source>
        <strain evidence="2">if_2019</strain>
        <tissue evidence="1">Muscle</tissue>
    </source>
</reference>
<dbReference type="EMBL" id="JAHRIQ010084629">
    <property type="protein sequence ID" value="MEQ2249212.1"/>
    <property type="molecule type" value="Genomic_DNA"/>
</dbReference>